<protein>
    <submittedName>
        <fullName evidence="1">Uncharacterized protein</fullName>
    </submittedName>
</protein>
<dbReference type="AlphaFoldDB" id="A0A6J4LV12"/>
<reference evidence="1" key="1">
    <citation type="submission" date="2020-02" db="EMBL/GenBank/DDBJ databases">
        <authorList>
            <person name="Meier V. D."/>
        </authorList>
    </citation>
    <scope>NUCLEOTIDE SEQUENCE</scope>
    <source>
        <strain evidence="1">AVDCRST_MAG11</strain>
    </source>
</reference>
<name>A0A6J4LV12_9BACT</name>
<sequence>EALGTKDARTLAGELLAMSQPEF</sequence>
<proteinExistence type="predicted"/>
<accession>A0A6J4LV12</accession>
<gene>
    <name evidence="1" type="ORF">AVDCRST_MAG11-3068</name>
</gene>
<organism evidence="1">
    <name type="scientific">uncultured Gemmatimonadaceae bacterium</name>
    <dbReference type="NCBI Taxonomy" id="246130"/>
    <lineage>
        <taxon>Bacteria</taxon>
        <taxon>Pseudomonadati</taxon>
        <taxon>Gemmatimonadota</taxon>
        <taxon>Gemmatimonadia</taxon>
        <taxon>Gemmatimonadales</taxon>
        <taxon>Gemmatimonadaceae</taxon>
        <taxon>environmental samples</taxon>
    </lineage>
</organism>
<evidence type="ECO:0000313" key="1">
    <source>
        <dbReference type="EMBL" id="CAA9343064.1"/>
    </source>
</evidence>
<dbReference type="EMBL" id="CADCTU010000670">
    <property type="protein sequence ID" value="CAA9343064.1"/>
    <property type="molecule type" value="Genomic_DNA"/>
</dbReference>
<feature type="non-terminal residue" evidence="1">
    <location>
        <position position="1"/>
    </location>
</feature>